<evidence type="ECO:0008006" key="3">
    <source>
        <dbReference type="Google" id="ProtNLM"/>
    </source>
</evidence>
<evidence type="ECO:0000313" key="2">
    <source>
        <dbReference type="Proteomes" id="UP000625079"/>
    </source>
</evidence>
<evidence type="ECO:0000313" key="1">
    <source>
        <dbReference type="EMBL" id="GGI31181.1"/>
    </source>
</evidence>
<dbReference type="RefSeq" id="WP_308421720.1">
    <property type="nucleotide sequence ID" value="NZ_BMHC01000020.1"/>
</dbReference>
<dbReference type="Proteomes" id="UP000625079">
    <property type="component" value="Unassembled WGS sequence"/>
</dbReference>
<dbReference type="AlphaFoldDB" id="A0AA88B9S8"/>
<sequence>MQLNDVLPKVLQGVWRTSEEAKAADAKRIEQNQRVARELTPTSPIYAKLRAALWAKDWTTALSAVQEGLVLMPDEIDLREIHVNLLLHKIRDLRAGLPVMRQLVRDAIDKGSEELMTVALTQLFDPANDASHLPLAERFAMGRDLAEHILWLNPPQADGYKFRSYGAIAEYYYESGNKERAIELIELALTSLSDSKLIQEEERQYYVRPLIQALAKYSTEKALEALLFGSASPPKLRASIQTRENDA</sequence>
<reference evidence="1" key="1">
    <citation type="journal article" date="2014" name="Int. J. Syst. Evol. Microbiol.">
        <title>Complete genome sequence of Corynebacterium casei LMG S-19264T (=DSM 44701T), isolated from a smear-ripened cheese.</title>
        <authorList>
            <consortium name="US DOE Joint Genome Institute (JGI-PGF)"/>
            <person name="Walter F."/>
            <person name="Albersmeier A."/>
            <person name="Kalinowski J."/>
            <person name="Ruckert C."/>
        </authorList>
    </citation>
    <scope>NUCLEOTIDE SEQUENCE</scope>
    <source>
        <strain evidence="1">CGMCC 1.15034</strain>
    </source>
</reference>
<organism evidence="1 2">
    <name type="scientific">Bradyrhizobium guangdongense</name>
    <dbReference type="NCBI Taxonomy" id="1325090"/>
    <lineage>
        <taxon>Bacteria</taxon>
        <taxon>Pseudomonadati</taxon>
        <taxon>Pseudomonadota</taxon>
        <taxon>Alphaproteobacteria</taxon>
        <taxon>Hyphomicrobiales</taxon>
        <taxon>Nitrobacteraceae</taxon>
        <taxon>Bradyrhizobium</taxon>
    </lineage>
</organism>
<proteinExistence type="predicted"/>
<name>A0AA88B9S8_9BRAD</name>
<comment type="caution">
    <text evidence="1">The sequence shown here is derived from an EMBL/GenBank/DDBJ whole genome shotgun (WGS) entry which is preliminary data.</text>
</comment>
<reference evidence="1" key="2">
    <citation type="submission" date="2022-12" db="EMBL/GenBank/DDBJ databases">
        <authorList>
            <person name="Sun Q."/>
            <person name="Zhou Y."/>
        </authorList>
    </citation>
    <scope>NUCLEOTIDE SEQUENCE</scope>
    <source>
        <strain evidence="1">CGMCC 1.15034</strain>
    </source>
</reference>
<accession>A0AA88B9S8</accession>
<dbReference type="EMBL" id="BMHC01000020">
    <property type="protein sequence ID" value="GGI31181.1"/>
    <property type="molecule type" value="Genomic_DNA"/>
</dbReference>
<protein>
    <recommendedName>
        <fullName evidence="3">Tetratricopeptide repeat protein</fullName>
    </recommendedName>
</protein>
<gene>
    <name evidence="1" type="ORF">GCM10010987_63140</name>
</gene>